<evidence type="ECO:0000313" key="16">
    <source>
        <dbReference type="EMBL" id="MFD1676086.1"/>
    </source>
</evidence>
<dbReference type="Proteomes" id="UP001597079">
    <property type="component" value="Unassembled WGS sequence"/>
</dbReference>
<dbReference type="PANTHER" id="PTHR30478:SF0">
    <property type="entry name" value="BETA SLIDING CLAMP"/>
    <property type="match status" value="1"/>
</dbReference>
<dbReference type="Pfam" id="PF02767">
    <property type="entry name" value="DNA_pol3_beta_2"/>
    <property type="match status" value="1"/>
</dbReference>
<evidence type="ECO:0000256" key="7">
    <source>
        <dbReference type="ARBA" id="ARBA00022705"/>
    </source>
</evidence>
<evidence type="ECO:0000256" key="4">
    <source>
        <dbReference type="ARBA" id="ARBA00022490"/>
    </source>
</evidence>
<dbReference type="EMBL" id="JBHUCX010000043">
    <property type="protein sequence ID" value="MFD1676086.1"/>
    <property type="molecule type" value="Genomic_DNA"/>
</dbReference>
<evidence type="ECO:0000256" key="3">
    <source>
        <dbReference type="ARBA" id="ARBA00021035"/>
    </source>
</evidence>
<comment type="subcellular location">
    <subcellularLocation>
        <location evidence="1">Cytoplasm</location>
    </subcellularLocation>
</comment>
<evidence type="ECO:0000256" key="6">
    <source>
        <dbReference type="ARBA" id="ARBA00022695"/>
    </source>
</evidence>
<reference evidence="17" key="1">
    <citation type="journal article" date="2019" name="Int. J. Syst. Evol. Microbiol.">
        <title>The Global Catalogue of Microorganisms (GCM) 10K type strain sequencing project: providing services to taxonomists for standard genome sequencing and annotation.</title>
        <authorList>
            <consortium name="The Broad Institute Genomics Platform"/>
            <consortium name="The Broad Institute Genome Sequencing Center for Infectious Disease"/>
            <person name="Wu L."/>
            <person name="Ma J."/>
        </authorList>
    </citation>
    <scope>NUCLEOTIDE SEQUENCE [LARGE SCALE GENOMIC DNA]</scope>
    <source>
        <strain evidence="17">CGMCC 1.12286</strain>
    </source>
</reference>
<proteinExistence type="inferred from homology"/>
<dbReference type="PANTHER" id="PTHR30478">
    <property type="entry name" value="DNA POLYMERASE III SUBUNIT BETA"/>
    <property type="match status" value="1"/>
</dbReference>
<evidence type="ECO:0000259" key="14">
    <source>
        <dbReference type="Pfam" id="PF02767"/>
    </source>
</evidence>
<evidence type="ECO:0000256" key="9">
    <source>
        <dbReference type="ARBA" id="ARBA00023125"/>
    </source>
</evidence>
<keyword evidence="9" id="KW-0238">DNA-binding</keyword>
<feature type="domain" description="DNA polymerase III beta sliding clamp central" evidence="14">
    <location>
        <begin position="139"/>
        <end position="256"/>
    </location>
</feature>
<keyword evidence="17" id="KW-1185">Reference proteome</keyword>
<accession>A0ABW4JJX4</accession>
<evidence type="ECO:0000256" key="5">
    <source>
        <dbReference type="ARBA" id="ARBA00022679"/>
    </source>
</evidence>
<keyword evidence="7" id="KW-0235">DNA replication</keyword>
<protein>
    <recommendedName>
        <fullName evidence="3">Beta sliding clamp</fullName>
    </recommendedName>
    <alternativeName>
        <fullName evidence="12">Beta-clamp processivity factor</fullName>
    </alternativeName>
    <alternativeName>
        <fullName evidence="10">DNA polymerase III beta sliding clamp subunit</fullName>
    </alternativeName>
    <alternativeName>
        <fullName evidence="11">DNA polymerase III subunit beta</fullName>
    </alternativeName>
</protein>
<evidence type="ECO:0000259" key="13">
    <source>
        <dbReference type="Pfam" id="PF00712"/>
    </source>
</evidence>
<evidence type="ECO:0000313" key="17">
    <source>
        <dbReference type="Proteomes" id="UP001597079"/>
    </source>
</evidence>
<name>A0ABW4JJX4_9BACL</name>
<dbReference type="SMART" id="SM00480">
    <property type="entry name" value="POL3Bc"/>
    <property type="match status" value="1"/>
</dbReference>
<evidence type="ECO:0000256" key="12">
    <source>
        <dbReference type="ARBA" id="ARBA00033276"/>
    </source>
</evidence>
<feature type="domain" description="DNA polymerase III beta sliding clamp C-terminal" evidence="15">
    <location>
        <begin position="268"/>
        <end position="372"/>
    </location>
</feature>
<dbReference type="GO" id="GO:0003887">
    <property type="term" value="F:DNA-directed DNA polymerase activity"/>
    <property type="evidence" value="ECO:0007669"/>
    <property type="project" value="UniProtKB-EC"/>
</dbReference>
<evidence type="ECO:0000259" key="15">
    <source>
        <dbReference type="Pfam" id="PF02768"/>
    </source>
</evidence>
<sequence>MNMKIRLNNVELVKALKDVVRIIPSTVIRQSLKFVHISADLEGERLDFSASTDDTSVQQTIFQLAVESPLKIERGGACFLPGKELLEIVKRANGEVAIEVKETKATIKYGKAKFELSGLDPDLFIPYKSDSSRVMASTVSSNDLRKLLSRTAYATAPSNDHRPILQGVNFRLTESEITATASDGFRLSKASIESSAFGDSVNITIPSTPLSRMLGMLPTDEDEEVTLEFGDTALLASWNDGGTRIVMRALDGSFPDVSRIMVSGPSWVIVNRQKMIESCDGIAITAAEENQKIQFEFENDSIKITGQNSKIGDGSWYLDFVESDGHTREPMLFNVAFWLDTLRSLEGVENVRLGFNGQNQPASIEPCGEENNSIAVISAILYSASSKLSTTTKESKSA</sequence>
<dbReference type="CDD" id="cd00140">
    <property type="entry name" value="beta_clamp"/>
    <property type="match status" value="1"/>
</dbReference>
<evidence type="ECO:0000256" key="11">
    <source>
        <dbReference type="ARBA" id="ARBA00033275"/>
    </source>
</evidence>
<dbReference type="Gene3D" id="3.10.150.10">
    <property type="entry name" value="DNA Polymerase III, subunit A, domain 2"/>
    <property type="match status" value="1"/>
</dbReference>
<comment type="caution">
    <text evidence="16">The sequence shown here is derived from an EMBL/GenBank/DDBJ whole genome shotgun (WGS) entry which is preliminary data.</text>
</comment>
<dbReference type="SUPFAM" id="SSF55979">
    <property type="entry name" value="DNA clamp"/>
    <property type="match status" value="3"/>
</dbReference>
<evidence type="ECO:0000256" key="2">
    <source>
        <dbReference type="ARBA" id="ARBA00010752"/>
    </source>
</evidence>
<dbReference type="InterPro" id="IPR001001">
    <property type="entry name" value="DNA_polIII_beta"/>
</dbReference>
<dbReference type="NCBIfam" id="TIGR00663">
    <property type="entry name" value="dnan"/>
    <property type="match status" value="1"/>
</dbReference>
<dbReference type="Pfam" id="PF02768">
    <property type="entry name" value="DNA_pol3_beta_3"/>
    <property type="match status" value="1"/>
</dbReference>
<gene>
    <name evidence="16" type="primary">dnaN</name>
    <name evidence="16" type="ORF">ACFSB2_15385</name>
</gene>
<dbReference type="RefSeq" id="WP_377943979.1">
    <property type="nucleotide sequence ID" value="NZ_JBHUCX010000043.1"/>
</dbReference>
<evidence type="ECO:0000256" key="10">
    <source>
        <dbReference type="ARBA" id="ARBA00030988"/>
    </source>
</evidence>
<dbReference type="Pfam" id="PF00712">
    <property type="entry name" value="DNA_pol3_beta"/>
    <property type="match status" value="1"/>
</dbReference>
<keyword evidence="4" id="KW-0963">Cytoplasm</keyword>
<comment type="similarity">
    <text evidence="2">Belongs to the beta sliding clamp family.</text>
</comment>
<keyword evidence="8" id="KW-0239">DNA-directed DNA polymerase</keyword>
<dbReference type="InterPro" id="IPR046938">
    <property type="entry name" value="DNA_clamp_sf"/>
</dbReference>
<feature type="domain" description="DNA polymerase III beta sliding clamp N-terminal" evidence="13">
    <location>
        <begin position="3"/>
        <end position="122"/>
    </location>
</feature>
<organism evidence="16 17">
    <name type="scientific">Alicyclobacillus fodiniaquatilis</name>
    <dbReference type="NCBI Taxonomy" id="1661150"/>
    <lineage>
        <taxon>Bacteria</taxon>
        <taxon>Bacillati</taxon>
        <taxon>Bacillota</taxon>
        <taxon>Bacilli</taxon>
        <taxon>Bacillales</taxon>
        <taxon>Alicyclobacillaceae</taxon>
        <taxon>Alicyclobacillus</taxon>
    </lineage>
</organism>
<evidence type="ECO:0000256" key="8">
    <source>
        <dbReference type="ARBA" id="ARBA00022932"/>
    </source>
</evidence>
<keyword evidence="6 16" id="KW-0548">Nucleotidyltransferase</keyword>
<dbReference type="InterPro" id="IPR022637">
    <property type="entry name" value="DNA_polIII_beta_cen"/>
</dbReference>
<dbReference type="InterPro" id="IPR022634">
    <property type="entry name" value="DNA_polIII_beta_N"/>
</dbReference>
<evidence type="ECO:0000256" key="1">
    <source>
        <dbReference type="ARBA" id="ARBA00004496"/>
    </source>
</evidence>
<keyword evidence="5 16" id="KW-0808">Transferase</keyword>
<dbReference type="Gene3D" id="3.70.10.10">
    <property type="match status" value="1"/>
</dbReference>
<dbReference type="InterPro" id="IPR022635">
    <property type="entry name" value="DNA_polIII_beta_C"/>
</dbReference>